<sequence>KDAVVRMNDVSGLGTGNISNAGTLSLTHASGSLGNNLSGTGTVSLLSSDTQLSGNNSGYSGLFVVDESSQLTASATENLGAASVNNSGTLVLNSATGWQLTNDVSGSGNVRKTGSGSLTVGNNAAWTGQTDIDAGTLILGKTDSPVMLASSQVNIAKDGILTGFGGVSGNVTNSGTLDLRADAP</sequence>
<proteinExistence type="predicted"/>
<dbReference type="EMBL" id="WOET01000120">
    <property type="protein sequence ID" value="MUM75971.1"/>
    <property type="molecule type" value="Genomic_DNA"/>
</dbReference>
<organism evidence="2 3">
    <name type="scientific">Escherichia coli</name>
    <dbReference type="NCBI Taxonomy" id="562"/>
    <lineage>
        <taxon>Bacteria</taxon>
        <taxon>Pseudomonadati</taxon>
        <taxon>Pseudomonadota</taxon>
        <taxon>Gammaproteobacteria</taxon>
        <taxon>Enterobacterales</taxon>
        <taxon>Enterobacteriaceae</taxon>
        <taxon>Escherichia</taxon>
    </lineage>
</organism>
<evidence type="ECO:0000313" key="2">
    <source>
        <dbReference type="EMBL" id="MUM75971.1"/>
    </source>
</evidence>
<reference evidence="2 3" key="1">
    <citation type="submission" date="2019-11" db="EMBL/GenBank/DDBJ databases">
        <title>Whole genome sequence analysis of environmental Escherichia coli from the feces of straw-necked ibis (Threskiornis spinicollis) nesting on inland wetlands.</title>
        <authorList>
            <person name="Wyrsch E.R."/>
            <person name="Roy Chowdhury P."/>
            <person name="Wallis L."/>
            <person name="Cummins M.L."/>
            <person name="Zingali T."/>
            <person name="Brandis K.J."/>
            <person name="Djordjevic S.P."/>
        </authorList>
    </citation>
    <scope>NUCLEOTIDE SEQUENCE [LARGE SCALE GENOMIC DNA]</scope>
    <source>
        <strain evidence="2 3">IBS12</strain>
    </source>
</reference>
<dbReference type="RefSeq" id="WP_354693039.1">
    <property type="nucleotide sequence ID" value="NZ_WOET01000120.1"/>
</dbReference>
<evidence type="ECO:0000256" key="1">
    <source>
        <dbReference type="ARBA" id="ARBA00022729"/>
    </source>
</evidence>
<dbReference type="NCBIfam" id="TIGR02601">
    <property type="entry name" value="autotrns_rpt"/>
    <property type="match status" value="1"/>
</dbReference>
<dbReference type="Proteomes" id="UP000490727">
    <property type="component" value="Unassembled WGS sequence"/>
</dbReference>
<evidence type="ECO:0000313" key="3">
    <source>
        <dbReference type="Proteomes" id="UP000490727"/>
    </source>
</evidence>
<dbReference type="SUPFAM" id="SSF51126">
    <property type="entry name" value="Pectin lyase-like"/>
    <property type="match status" value="1"/>
</dbReference>
<dbReference type="InterPro" id="IPR011050">
    <property type="entry name" value="Pectin_lyase_fold/virulence"/>
</dbReference>
<keyword evidence="1" id="KW-0732">Signal</keyword>
<dbReference type="InterPro" id="IPR013425">
    <property type="entry name" value="Autotrns_rpt"/>
</dbReference>
<accession>A0AAJ2YB95</accession>
<gene>
    <name evidence="2" type="ORF">GNZ05_28170</name>
</gene>
<dbReference type="InterPro" id="IPR012332">
    <property type="entry name" value="Autotransporter_pectin_lyase_C"/>
</dbReference>
<dbReference type="Gene3D" id="2.160.20.20">
    <property type="match status" value="1"/>
</dbReference>
<dbReference type="AlphaFoldDB" id="A0AAJ2YB95"/>
<dbReference type="Pfam" id="PF12951">
    <property type="entry name" value="PATR"/>
    <property type="match status" value="1"/>
</dbReference>
<protein>
    <submittedName>
        <fullName evidence="2">Autotransporter outer membrane beta-barrel domain-containing protein</fullName>
    </submittedName>
</protein>
<comment type="caution">
    <text evidence="2">The sequence shown here is derived from an EMBL/GenBank/DDBJ whole genome shotgun (WGS) entry which is preliminary data.</text>
</comment>
<feature type="non-terminal residue" evidence="2">
    <location>
        <position position="184"/>
    </location>
</feature>
<feature type="non-terminal residue" evidence="2">
    <location>
        <position position="1"/>
    </location>
</feature>
<name>A0AAJ2YB95_ECOLX</name>